<dbReference type="InterPro" id="IPR036259">
    <property type="entry name" value="MFS_trans_sf"/>
</dbReference>
<sequence>MENSEVAEKGERRKGGLITMPFIIANEAFEKIAAYGLMPNMILYLVGSYHFSVAGGTNALFIWNATTNFMPVVGAFLSDSYFGRFLVISVATVIVLLGLIVLWLTAIINEARPPSCDPRIGNCAKPNVGQYAFLFTAFALLSIGAGGVRPCSLAFGADQYDDPGNPNNQKVLLTFFNWYYASVGISLMVALTVVVYIQNSFGWVIGFGVPVGLMLFACVMFFLGSRLYVKVRPNKSLLTGLAQVVAAAWRKRRHHVEEYSGGEECKYYHLKGSKLVAPSQRLRFFNKACVIINSEKEVKPDGSPTDPWTLCTVMQVEVLKSLVDLVPVWSAGIMIAVLINQHSFPVIQALTLNRTLAGNFKIPPGSFGIFSVIALTLWVVLYDRAIVPHLSKYTKNPRGIGVRARIGLGLFISCLATASAALVERKRRAAALRQGLQDNPKAQVDMTAMWLVPQHALTGLSEALNVIGQIELYYSQFPKCMGSIAVALFALGMAVGNLAGSVIVSVVDSVSRRGGGESWVADNVNKGHYDYYYWVLTVLSVVNLMYFILCSRFYKCFEKERVWDSNVIQDDDKPKPKDDDLSAYFST</sequence>
<dbReference type="AlphaFoldDB" id="A0ABD1GU32"/>
<comment type="similarity">
    <text evidence="2">Belongs to the major facilitator superfamily. Proton-dependent oligopeptide transporter (POT/PTR) (TC 2.A.17) family.</text>
</comment>
<dbReference type="EMBL" id="JBEAFC010000007">
    <property type="protein sequence ID" value="KAL1547651.1"/>
    <property type="molecule type" value="Genomic_DNA"/>
</dbReference>
<dbReference type="SUPFAM" id="SSF103473">
    <property type="entry name" value="MFS general substrate transporter"/>
    <property type="match status" value="1"/>
</dbReference>
<dbReference type="PROSITE" id="PS01022">
    <property type="entry name" value="PTR2_1"/>
    <property type="match status" value="1"/>
</dbReference>
<comment type="subcellular location">
    <subcellularLocation>
        <location evidence="1">Membrane</location>
        <topology evidence="1">Multi-pass membrane protein</topology>
    </subcellularLocation>
</comment>
<proteinExistence type="inferred from homology"/>
<keyword evidence="5 7" id="KW-0472">Membrane</keyword>
<dbReference type="Proteomes" id="UP001567538">
    <property type="component" value="Unassembled WGS sequence"/>
</dbReference>
<evidence type="ECO:0000256" key="4">
    <source>
        <dbReference type="ARBA" id="ARBA00022989"/>
    </source>
</evidence>
<dbReference type="GO" id="GO:0016020">
    <property type="term" value="C:membrane"/>
    <property type="evidence" value="ECO:0007669"/>
    <property type="project" value="UniProtKB-SubCell"/>
</dbReference>
<evidence type="ECO:0000313" key="9">
    <source>
        <dbReference type="Proteomes" id="UP001567538"/>
    </source>
</evidence>
<evidence type="ECO:0000256" key="2">
    <source>
        <dbReference type="ARBA" id="ARBA00005982"/>
    </source>
</evidence>
<organism evidence="8 9">
    <name type="scientific">Salvia divinorum</name>
    <name type="common">Maria pastora</name>
    <name type="synonym">Diviner's sage</name>
    <dbReference type="NCBI Taxonomy" id="28513"/>
    <lineage>
        <taxon>Eukaryota</taxon>
        <taxon>Viridiplantae</taxon>
        <taxon>Streptophyta</taxon>
        <taxon>Embryophyta</taxon>
        <taxon>Tracheophyta</taxon>
        <taxon>Spermatophyta</taxon>
        <taxon>Magnoliopsida</taxon>
        <taxon>eudicotyledons</taxon>
        <taxon>Gunneridae</taxon>
        <taxon>Pentapetalae</taxon>
        <taxon>asterids</taxon>
        <taxon>lamiids</taxon>
        <taxon>Lamiales</taxon>
        <taxon>Lamiaceae</taxon>
        <taxon>Nepetoideae</taxon>
        <taxon>Mentheae</taxon>
        <taxon>Salviinae</taxon>
        <taxon>Salvia</taxon>
        <taxon>Salvia subgen. Calosphace</taxon>
    </lineage>
</organism>
<gene>
    <name evidence="8" type="ORF">AAHA92_15979</name>
</gene>
<keyword evidence="3 7" id="KW-0812">Transmembrane</keyword>
<protein>
    <submittedName>
        <fullName evidence="8">Protein NRT1/ PTR FAMILY 1.2-like</fullName>
    </submittedName>
</protein>
<evidence type="ECO:0000256" key="5">
    <source>
        <dbReference type="ARBA" id="ARBA00023136"/>
    </source>
</evidence>
<keyword evidence="9" id="KW-1185">Reference proteome</keyword>
<evidence type="ECO:0000256" key="6">
    <source>
        <dbReference type="ARBA" id="ARBA00044504"/>
    </source>
</evidence>
<feature type="transmembrane region" description="Helical" evidence="7">
    <location>
        <begin position="41"/>
        <end position="65"/>
    </location>
</feature>
<keyword evidence="4 7" id="KW-1133">Transmembrane helix</keyword>
<evidence type="ECO:0000313" key="8">
    <source>
        <dbReference type="EMBL" id="KAL1547651.1"/>
    </source>
</evidence>
<feature type="transmembrane region" description="Helical" evidence="7">
    <location>
        <begin position="85"/>
        <end position="108"/>
    </location>
</feature>
<evidence type="ECO:0000256" key="1">
    <source>
        <dbReference type="ARBA" id="ARBA00004141"/>
    </source>
</evidence>
<feature type="transmembrane region" description="Helical" evidence="7">
    <location>
        <begin position="531"/>
        <end position="549"/>
    </location>
</feature>
<feature type="transmembrane region" description="Helical" evidence="7">
    <location>
        <begin position="484"/>
        <end position="507"/>
    </location>
</feature>
<feature type="transmembrane region" description="Helical" evidence="7">
    <location>
        <begin position="204"/>
        <end position="229"/>
    </location>
</feature>
<dbReference type="Gene3D" id="1.20.1250.20">
    <property type="entry name" value="MFS general substrate transporter like domains"/>
    <property type="match status" value="1"/>
</dbReference>
<dbReference type="InterPro" id="IPR018456">
    <property type="entry name" value="PTR2_symporter_CS"/>
</dbReference>
<dbReference type="PANTHER" id="PTHR11654">
    <property type="entry name" value="OLIGOPEPTIDE TRANSPORTER-RELATED"/>
    <property type="match status" value="1"/>
</dbReference>
<feature type="transmembrane region" description="Helical" evidence="7">
    <location>
        <begin position="178"/>
        <end position="197"/>
    </location>
</feature>
<accession>A0ABD1GU32</accession>
<feature type="transmembrane region" description="Helical" evidence="7">
    <location>
        <begin position="128"/>
        <end position="148"/>
    </location>
</feature>
<dbReference type="Pfam" id="PF00854">
    <property type="entry name" value="PTR2"/>
    <property type="match status" value="1"/>
</dbReference>
<reference evidence="8 9" key="1">
    <citation type="submission" date="2024-06" db="EMBL/GenBank/DDBJ databases">
        <title>A chromosome level genome sequence of Diviner's sage (Salvia divinorum).</title>
        <authorList>
            <person name="Ford S.A."/>
            <person name="Ro D.-K."/>
            <person name="Ness R.W."/>
            <person name="Phillips M.A."/>
        </authorList>
    </citation>
    <scope>NUCLEOTIDE SEQUENCE [LARGE SCALE GENOMIC DNA]</scope>
    <source>
        <strain evidence="8">SAF-2024a</strain>
        <tissue evidence="8">Leaf</tissue>
    </source>
</reference>
<name>A0ABD1GU32_SALDI</name>
<dbReference type="CDD" id="cd17416">
    <property type="entry name" value="MFS_NPF1_2"/>
    <property type="match status" value="1"/>
</dbReference>
<comment type="similarity">
    <text evidence="6">Belongs to the major facilitator superfamily. Phosphate:H(+) symporter (TC 2.A.1.9) family.</text>
</comment>
<dbReference type="InterPro" id="IPR000109">
    <property type="entry name" value="POT_fam"/>
</dbReference>
<feature type="transmembrane region" description="Helical" evidence="7">
    <location>
        <begin position="402"/>
        <end position="423"/>
    </location>
</feature>
<comment type="caution">
    <text evidence="8">The sequence shown here is derived from an EMBL/GenBank/DDBJ whole genome shotgun (WGS) entry which is preliminary data.</text>
</comment>
<evidence type="ECO:0000256" key="3">
    <source>
        <dbReference type="ARBA" id="ARBA00022692"/>
    </source>
</evidence>
<evidence type="ECO:0000256" key="7">
    <source>
        <dbReference type="SAM" id="Phobius"/>
    </source>
</evidence>
<feature type="transmembrane region" description="Helical" evidence="7">
    <location>
        <begin position="362"/>
        <end position="382"/>
    </location>
</feature>